<dbReference type="Proteomes" id="UP000035800">
    <property type="component" value="Chromosome I"/>
</dbReference>
<evidence type="ECO:0000313" key="2">
    <source>
        <dbReference type="Proteomes" id="UP000035800"/>
    </source>
</evidence>
<proteinExistence type="predicted"/>
<sequence length="31" mass="3578">MRFLNYRFNSLGVLTSEILGQVRSMESKGPF</sequence>
<dbReference type="KEGG" id="lst:LSS_02267"/>
<dbReference type="STRING" id="758847.LSS_02267"/>
<reference evidence="1 2" key="1">
    <citation type="journal article" date="2012" name="Gene">
        <title>Sequence of Leptospira santarosai serovar Shermani genome and prediction of virulence-associated genes.</title>
        <authorList>
            <person name="Chou L.F."/>
            <person name="Chen Y.T."/>
            <person name="Lu C.W."/>
            <person name="Ko Y.C."/>
            <person name="Tang C.Y."/>
            <person name="Pan M.J."/>
            <person name="Tian Y.C."/>
            <person name="Chiu C.H."/>
            <person name="Hung C.C."/>
            <person name="Yang C.W."/>
        </authorList>
    </citation>
    <scope>NUCLEOTIDE SEQUENCE [LARGE SCALE GENOMIC DNA]</scope>
    <source>
        <strain evidence="1">LT 821</strain>
    </source>
</reference>
<evidence type="ECO:0000313" key="1">
    <source>
        <dbReference type="EMBL" id="EKT88607.1"/>
    </source>
</evidence>
<dbReference type="EMBL" id="CP006694">
    <property type="protein sequence ID" value="EKT88607.1"/>
    <property type="molecule type" value="Genomic_DNA"/>
</dbReference>
<gene>
    <name evidence="1" type="ORF">LSS_02267</name>
</gene>
<protein>
    <submittedName>
        <fullName evidence="1">Uncharacterized protein</fullName>
    </submittedName>
</protein>
<organism evidence="1 2">
    <name type="scientific">Leptospira santarosai serovar Shermani str. LT 821</name>
    <dbReference type="NCBI Taxonomy" id="758847"/>
    <lineage>
        <taxon>Bacteria</taxon>
        <taxon>Pseudomonadati</taxon>
        <taxon>Spirochaetota</taxon>
        <taxon>Spirochaetia</taxon>
        <taxon>Leptospirales</taxon>
        <taxon>Leptospiraceae</taxon>
        <taxon>Leptospira</taxon>
    </lineage>
</organism>
<reference evidence="1 2" key="2">
    <citation type="journal article" date="2014" name="Emerg. Microbes Infect.">
        <title>Potential impact on kidney infection: a whole-genome analysis of Leptospira santarosai serovar Shermani.</title>
        <authorList>
            <person name="Chou L.F."/>
            <person name="Chen T.W."/>
            <person name="Ko Y.C."/>
            <person name="Pan M.J."/>
            <person name="Tian Y.C."/>
            <person name="Chiu C.H."/>
            <person name="Tang P."/>
            <person name="Hung C.C."/>
            <person name="Yang C.W."/>
        </authorList>
    </citation>
    <scope>NUCLEOTIDE SEQUENCE</scope>
    <source>
        <strain evidence="1 2">LT 821</strain>
    </source>
</reference>
<accession>K8YE92</accession>
<dbReference type="AlphaFoldDB" id="K8YE92"/>
<name>K8YE92_9LEPT</name>